<keyword evidence="5 7" id="KW-0694">RNA-binding</keyword>
<evidence type="ECO:0000259" key="10">
    <source>
        <dbReference type="Pfam" id="PF01743"/>
    </source>
</evidence>
<dbReference type="FunFam" id="3.30.460.10:FF:000035">
    <property type="entry name" value="Poly(A) polymerase I"/>
    <property type="match status" value="1"/>
</dbReference>
<keyword evidence="6 7" id="KW-0804">Transcription</keyword>
<evidence type="ECO:0000256" key="1">
    <source>
        <dbReference type="ARBA" id="ARBA00022664"/>
    </source>
</evidence>
<feature type="region of interest" description="Disordered" evidence="9">
    <location>
        <begin position="449"/>
        <end position="485"/>
    </location>
</feature>
<dbReference type="KEGG" id="opf:CBP31_05830"/>
<protein>
    <recommendedName>
        <fullName evidence="7">Poly(A) polymerase I</fullName>
        <shortName evidence="7">PAP I</shortName>
        <ecNumber evidence="7">2.7.7.19</ecNumber>
    </recommendedName>
</protein>
<dbReference type="InterPro" id="IPR025866">
    <property type="entry name" value="PolyA_pol_arg_C_dom"/>
</dbReference>
<keyword evidence="13" id="KW-0548">Nucleotidyltransferase</keyword>
<dbReference type="GO" id="GO:0043633">
    <property type="term" value="P:polyadenylation-dependent RNA catabolic process"/>
    <property type="evidence" value="ECO:0007669"/>
    <property type="project" value="InterPro"/>
</dbReference>
<dbReference type="GO" id="GO:0005524">
    <property type="term" value="F:ATP binding"/>
    <property type="evidence" value="ECO:0007669"/>
    <property type="project" value="UniProtKB-UniRule"/>
</dbReference>
<evidence type="ECO:0000256" key="3">
    <source>
        <dbReference type="ARBA" id="ARBA00022741"/>
    </source>
</evidence>
<gene>
    <name evidence="7 13" type="primary">pcnB</name>
    <name evidence="13" type="ORF">CBP31_05830</name>
</gene>
<reference evidence="13 14" key="1">
    <citation type="journal article" date="2014" name="Int. J. Syst. Evol. Microbiol.">
        <title>Oceanisphaera profunda sp. nov., a marine bacterium isolated from deep-sea sediment, and emended description of the genus Oceanisphaera.</title>
        <authorList>
            <person name="Xu Z."/>
            <person name="Zhang X.Y."/>
            <person name="Su H.N."/>
            <person name="Yu Z.C."/>
            <person name="Liu C."/>
            <person name="Li H."/>
            <person name="Chen X.L."/>
            <person name="Song X.Y."/>
            <person name="Xie B.B."/>
            <person name="Qin Q.L."/>
            <person name="Zhou B.C."/>
            <person name="Shi M."/>
            <person name="Huang Y."/>
            <person name="Zhang Y.Z."/>
        </authorList>
    </citation>
    <scope>NUCLEOTIDE SEQUENCE [LARGE SCALE GENOMIC DNA]</scope>
    <source>
        <strain evidence="13 14">SM1222</strain>
    </source>
</reference>
<comment type="catalytic activity">
    <reaction evidence="7">
        <text>RNA(n) + ATP = RNA(n)-3'-adenine ribonucleotide + diphosphate</text>
        <dbReference type="Rhea" id="RHEA:11332"/>
        <dbReference type="Rhea" id="RHEA-COMP:14527"/>
        <dbReference type="Rhea" id="RHEA-COMP:17347"/>
        <dbReference type="ChEBI" id="CHEBI:30616"/>
        <dbReference type="ChEBI" id="CHEBI:33019"/>
        <dbReference type="ChEBI" id="CHEBI:140395"/>
        <dbReference type="ChEBI" id="CHEBI:173115"/>
        <dbReference type="EC" id="2.7.7.19"/>
    </reaction>
</comment>
<dbReference type="Proteomes" id="UP000243937">
    <property type="component" value="Chromosome"/>
</dbReference>
<proteinExistence type="inferred from homology"/>
<dbReference type="AlphaFoldDB" id="A0A1Y0D531"/>
<keyword evidence="3 7" id="KW-0547">Nucleotide-binding</keyword>
<dbReference type="HAMAP" id="MF_00957">
    <property type="entry name" value="PolyA_pol"/>
    <property type="match status" value="1"/>
</dbReference>
<dbReference type="OrthoDB" id="9805698at2"/>
<dbReference type="EMBL" id="CP021377">
    <property type="protein sequence ID" value="ART82205.1"/>
    <property type="molecule type" value="Genomic_DNA"/>
</dbReference>
<dbReference type="EC" id="2.7.7.19" evidence="7"/>
<dbReference type="PANTHER" id="PTHR43051:SF1">
    <property type="entry name" value="POLYNUCLEOTIDE ADENYLYLTRANSFERASE FAMILY PROTEIN"/>
    <property type="match status" value="1"/>
</dbReference>
<evidence type="ECO:0000259" key="11">
    <source>
        <dbReference type="Pfam" id="PF12626"/>
    </source>
</evidence>
<feature type="domain" description="tRNA nucleotidyltransferase/poly(A) polymerase RNA and SrmB- binding" evidence="12">
    <location>
        <begin position="238"/>
        <end position="299"/>
    </location>
</feature>
<sequence length="485" mass="55433">MTATGQQTLAKGHARCPIFSQIAGFCKKLLNRTPQARAEQETLPLQPVVLTRDQHGISRQQISDNALKVLYRLNKSGFEAYLVGGGVRDLLLGRQPKDFDIATSATPDQVKQLFSNCRLVGRRFRLAHILFGRDVIEVATFRGHHHQVNNNKNASDQSSEGMLLRDNVYGTIEEDAERRDFSVNALYYNIADFSVVGFSNGLKDLENRSLELIGDPETRYREDPVRMIRAVRFSAKLGLTISPRTAAPIRDLAPLLGDIPPARLFEETLKLLLAGYGLETYHQLQRYDLFAPLFPEAADVMGQDDNDYHRFLELALINTDERIAKDMRVTPAFLYAALLWGPVETRTQQFMHEGGLNYYDAFLLAMDEVLGRQVKSVAIPRRFSSVVRDIWMLQDRLTKRSGKRPHRLLEHPKFRAGYDFLLLRAELDPKLKELADWWTEFQVANPVDRQQLSRAAQARHNQFGGEDPAKARKRPRRRPRKKKEA</sequence>
<comment type="function">
    <text evidence="7">Adds poly(A) tail to the 3' end of many RNAs, which usually targets these RNAs for decay. Plays a significant role in the global control of gene expression, through influencing the rate of transcript degradation, and in the general RNA quality control.</text>
</comment>
<keyword evidence="4 7" id="KW-0067">ATP-binding</keyword>
<dbReference type="GO" id="GO:0006397">
    <property type="term" value="P:mRNA processing"/>
    <property type="evidence" value="ECO:0007669"/>
    <property type="project" value="UniProtKB-KW"/>
</dbReference>
<evidence type="ECO:0000313" key="14">
    <source>
        <dbReference type="Proteomes" id="UP000243937"/>
    </source>
</evidence>
<accession>A0A1Y0D531</accession>
<feature type="active site" evidence="7">
    <location>
        <position position="180"/>
    </location>
</feature>
<evidence type="ECO:0000259" key="12">
    <source>
        <dbReference type="Pfam" id="PF12627"/>
    </source>
</evidence>
<dbReference type="PANTHER" id="PTHR43051">
    <property type="entry name" value="POLYNUCLEOTIDE ADENYLYLTRANSFERASE FAMILY PROTEIN"/>
    <property type="match status" value="1"/>
</dbReference>
<evidence type="ECO:0000256" key="6">
    <source>
        <dbReference type="ARBA" id="ARBA00023163"/>
    </source>
</evidence>
<evidence type="ECO:0000256" key="8">
    <source>
        <dbReference type="RuleBase" id="RU003953"/>
    </source>
</evidence>
<dbReference type="CDD" id="cd05398">
    <property type="entry name" value="NT_ClassII-CCAase"/>
    <property type="match status" value="1"/>
</dbReference>
<dbReference type="GO" id="GO:0003723">
    <property type="term" value="F:RNA binding"/>
    <property type="evidence" value="ECO:0007669"/>
    <property type="project" value="UniProtKB-UniRule"/>
</dbReference>
<dbReference type="Gene3D" id="1.10.3090.10">
    <property type="entry name" value="cca-adding enzyme, domain 2"/>
    <property type="match status" value="1"/>
</dbReference>
<dbReference type="Pfam" id="PF01743">
    <property type="entry name" value="PolyA_pol"/>
    <property type="match status" value="1"/>
</dbReference>
<evidence type="ECO:0000256" key="5">
    <source>
        <dbReference type="ARBA" id="ARBA00022884"/>
    </source>
</evidence>
<keyword evidence="14" id="KW-1185">Reference proteome</keyword>
<dbReference type="InterPro" id="IPR002646">
    <property type="entry name" value="PolA_pol_head_dom"/>
</dbReference>
<keyword evidence="1 7" id="KW-0507">mRNA processing</keyword>
<evidence type="ECO:0000256" key="7">
    <source>
        <dbReference type="HAMAP-Rule" id="MF_00957"/>
    </source>
</evidence>
<dbReference type="InterPro" id="IPR010206">
    <property type="entry name" value="PolA_pol_I"/>
</dbReference>
<dbReference type="InterPro" id="IPR052191">
    <property type="entry name" value="tRNA_ntf/polyA_polymerase_I"/>
</dbReference>
<dbReference type="Pfam" id="PF12627">
    <property type="entry name" value="PolyA_pol_RNAbd"/>
    <property type="match status" value="1"/>
</dbReference>
<comment type="similarity">
    <text evidence="7 8">Belongs to the tRNA nucleotidyltransferase/poly(A) polymerase family.</text>
</comment>
<dbReference type="SUPFAM" id="SSF81891">
    <property type="entry name" value="Poly A polymerase C-terminal region-like"/>
    <property type="match status" value="1"/>
</dbReference>
<dbReference type="InterPro" id="IPR043519">
    <property type="entry name" value="NT_sf"/>
</dbReference>
<feature type="domain" description="Polymerase A arginine-rich C-terminal" evidence="11">
    <location>
        <begin position="355"/>
        <end position="478"/>
    </location>
</feature>
<dbReference type="Gene3D" id="3.30.460.10">
    <property type="entry name" value="Beta Polymerase, domain 2"/>
    <property type="match status" value="1"/>
</dbReference>
<dbReference type="InterPro" id="IPR032828">
    <property type="entry name" value="PolyA_RNA-bd"/>
</dbReference>
<feature type="active site" evidence="7">
    <location>
        <position position="98"/>
    </location>
</feature>
<dbReference type="Pfam" id="PF12626">
    <property type="entry name" value="PolyA_pol_arg_C"/>
    <property type="match status" value="1"/>
</dbReference>
<evidence type="ECO:0000256" key="9">
    <source>
        <dbReference type="SAM" id="MobiDB-lite"/>
    </source>
</evidence>
<keyword evidence="2 7" id="KW-0808">Transferase</keyword>
<dbReference type="NCBIfam" id="TIGR01942">
    <property type="entry name" value="pcnB"/>
    <property type="match status" value="1"/>
</dbReference>
<feature type="active site" evidence="7">
    <location>
        <position position="100"/>
    </location>
</feature>
<feature type="domain" description="Poly A polymerase head" evidence="10">
    <location>
        <begin position="80"/>
        <end position="210"/>
    </location>
</feature>
<name>A0A1Y0D531_9GAMM</name>
<evidence type="ECO:0000256" key="2">
    <source>
        <dbReference type="ARBA" id="ARBA00022679"/>
    </source>
</evidence>
<evidence type="ECO:0000256" key="4">
    <source>
        <dbReference type="ARBA" id="ARBA00022840"/>
    </source>
</evidence>
<organism evidence="13 14">
    <name type="scientific">Oceanisphaera profunda</name>
    <dbReference type="NCBI Taxonomy" id="1416627"/>
    <lineage>
        <taxon>Bacteria</taxon>
        <taxon>Pseudomonadati</taxon>
        <taxon>Pseudomonadota</taxon>
        <taxon>Gammaproteobacteria</taxon>
        <taxon>Aeromonadales</taxon>
        <taxon>Aeromonadaceae</taxon>
        <taxon>Oceanisphaera</taxon>
    </lineage>
</organism>
<dbReference type="SUPFAM" id="SSF81301">
    <property type="entry name" value="Nucleotidyltransferase"/>
    <property type="match status" value="1"/>
</dbReference>
<evidence type="ECO:0000313" key="13">
    <source>
        <dbReference type="EMBL" id="ART82205.1"/>
    </source>
</evidence>
<feature type="compositionally biased region" description="Basic residues" evidence="9">
    <location>
        <begin position="471"/>
        <end position="485"/>
    </location>
</feature>
<dbReference type="GO" id="GO:1990817">
    <property type="term" value="F:poly(A) RNA polymerase activity"/>
    <property type="evidence" value="ECO:0007669"/>
    <property type="project" value="UniProtKB-UniRule"/>
</dbReference>